<dbReference type="GO" id="GO:0033290">
    <property type="term" value="C:eukaryotic 48S preinitiation complex"/>
    <property type="evidence" value="ECO:0007669"/>
    <property type="project" value="UniProtKB-UniRule"/>
</dbReference>
<keyword evidence="10" id="KW-1185">Reference proteome</keyword>
<dbReference type="SUPFAM" id="SSF69322">
    <property type="entry name" value="Tricorn protease domain 2"/>
    <property type="match status" value="1"/>
</dbReference>
<dbReference type="Proteomes" id="UP000316726">
    <property type="component" value="Chromosome 11"/>
</dbReference>
<dbReference type="Gene3D" id="2.130.10.10">
    <property type="entry name" value="YVTN repeat-like/Quinoprotein amine dehydrogenase"/>
    <property type="match status" value="2"/>
</dbReference>
<evidence type="ECO:0000256" key="6">
    <source>
        <dbReference type="HAMAP-Rule" id="MF_03001"/>
    </source>
</evidence>
<evidence type="ECO:0000259" key="8">
    <source>
        <dbReference type="PROSITE" id="PS50102"/>
    </source>
</evidence>
<dbReference type="GO" id="GO:0005852">
    <property type="term" value="C:eukaryotic translation initiation factor 3 complex"/>
    <property type="evidence" value="ECO:0007669"/>
    <property type="project" value="UniProtKB-UniRule"/>
</dbReference>
<dbReference type="Pfam" id="PF08662">
    <property type="entry name" value="eIF2A"/>
    <property type="match status" value="1"/>
</dbReference>
<dbReference type="InterPro" id="IPR015943">
    <property type="entry name" value="WD40/YVTN_repeat-like_dom_sf"/>
</dbReference>
<comment type="subcellular location">
    <subcellularLocation>
        <location evidence="1 6 7">Cytoplasm</location>
    </subcellularLocation>
</comment>
<keyword evidence="4 6" id="KW-0694">RNA-binding</keyword>
<dbReference type="PROSITE" id="PS50102">
    <property type="entry name" value="RRM"/>
    <property type="match status" value="1"/>
</dbReference>
<dbReference type="PANTHER" id="PTHR14068">
    <property type="entry name" value="EUKARYOTIC TRANSLATION INITIATION FACTOR 3 EIF3 -RELATED"/>
    <property type="match status" value="1"/>
</dbReference>
<evidence type="ECO:0000256" key="7">
    <source>
        <dbReference type="PIRNR" id="PIRNR036424"/>
    </source>
</evidence>
<dbReference type="SUPFAM" id="SSF54928">
    <property type="entry name" value="RNA-binding domain, RBD"/>
    <property type="match status" value="1"/>
</dbReference>
<comment type="function">
    <text evidence="6">RNA-binding component of the eukaryotic translation initiation factor 3 (eIF-3) complex, which is involved in protein synthesis of a specialized repertoire of mRNAs and, together with other initiation factors, stimulates binding of mRNA and methionyl-tRNAi to the 40S ribosome. The eIF-3 complex specifically targets and initiates translation of a subset of mRNAs involved in cell proliferation.</text>
</comment>
<organism evidence="9 10">
    <name type="scientific">Chloropicon primus</name>
    <dbReference type="NCBI Taxonomy" id="1764295"/>
    <lineage>
        <taxon>Eukaryota</taxon>
        <taxon>Viridiplantae</taxon>
        <taxon>Chlorophyta</taxon>
        <taxon>Chloropicophyceae</taxon>
        <taxon>Chloropicales</taxon>
        <taxon>Chloropicaceae</taxon>
        <taxon>Chloropicon</taxon>
    </lineage>
</organism>
<dbReference type="SMART" id="SM00360">
    <property type="entry name" value="RRM"/>
    <property type="match status" value="1"/>
</dbReference>
<keyword evidence="2 6" id="KW-0963">Cytoplasm</keyword>
<dbReference type="GO" id="GO:0003743">
    <property type="term" value="F:translation initiation factor activity"/>
    <property type="evidence" value="ECO:0007669"/>
    <property type="project" value="UniProtKB-UniRule"/>
</dbReference>
<reference evidence="9 10" key="1">
    <citation type="submission" date="2018-07" db="EMBL/GenBank/DDBJ databases">
        <title>The complete nuclear genome of the prasinophyte Chloropicon primus (CCMP1205).</title>
        <authorList>
            <person name="Pombert J.-F."/>
            <person name="Otis C."/>
            <person name="Turmel M."/>
            <person name="Lemieux C."/>
        </authorList>
    </citation>
    <scope>NUCLEOTIDE SEQUENCE [LARGE SCALE GENOMIC DNA]</scope>
    <source>
        <strain evidence="9 10">CCMP1205</strain>
    </source>
</reference>
<evidence type="ECO:0000256" key="3">
    <source>
        <dbReference type="ARBA" id="ARBA00022540"/>
    </source>
</evidence>
<dbReference type="GO" id="GO:0031369">
    <property type="term" value="F:translation initiation factor binding"/>
    <property type="evidence" value="ECO:0007669"/>
    <property type="project" value="InterPro"/>
</dbReference>
<dbReference type="Gene3D" id="3.30.70.330">
    <property type="match status" value="1"/>
</dbReference>
<dbReference type="AlphaFoldDB" id="A0A5B8MSK0"/>
<dbReference type="FunFam" id="3.30.70.330:FF:000235">
    <property type="entry name" value="Eukaryotic translation initiation factor 3 subunit B"/>
    <property type="match status" value="1"/>
</dbReference>
<evidence type="ECO:0000313" key="10">
    <source>
        <dbReference type="Proteomes" id="UP000316726"/>
    </source>
</evidence>
<dbReference type="InterPro" id="IPR013979">
    <property type="entry name" value="TIF_beta_prop-like"/>
</dbReference>
<dbReference type="EMBL" id="CP031044">
    <property type="protein sequence ID" value="QDZ23629.1"/>
    <property type="molecule type" value="Genomic_DNA"/>
</dbReference>
<dbReference type="PIRSF" id="PIRSF036424">
    <property type="entry name" value="eIF3b"/>
    <property type="match status" value="1"/>
</dbReference>
<comment type="similarity">
    <text evidence="6 7">Belongs to the eIF-3 subunit B family.</text>
</comment>
<comment type="function">
    <text evidence="7">Component of the eukaryotic translation initiation factor 3 (eIF-3) complex, which is involved in protein synthesis and, together with other initiation factors, stimulates binding of mRNA and methionyl-tRNAi to the 40S ribosome.</text>
</comment>
<protein>
    <recommendedName>
        <fullName evidence="6 7">Eukaryotic translation initiation factor 3 subunit B</fullName>
        <shortName evidence="6 7">eIF3b</shortName>
    </recommendedName>
    <alternativeName>
        <fullName evidence="6">eIF-3-eta</fullName>
    </alternativeName>
    <alternativeName>
        <fullName evidence="6">eIF3 p110</fullName>
    </alternativeName>
</protein>
<name>A0A5B8MSK0_9CHLO</name>
<sequence>MEDVRTGWPWDGFTIDEVQLPDENDDYGVPSEDEEEFNVEELQRDTGFSCVVVVDNLPVVGMEKYEKLLNVLKKIFGQIGEVHEDGLYMPVDESTKKTKGFAFIEFATPDQAKIARQQADGYKLDKNHTFKTNLLKEVEDLSSTTESYKEPELKDFVRKDNLYEYMLDPRGRDQFAVRYQDMTEIHWNDPKTGTSEQVYSRSFWTESYVQWSPCGTMLATVHRQGAQVWGGEEFSRIQRFGHSKVQLIDFSPCEKYLVSYSSQESPNPREAPMAVFNVSDLKSGQTLRSFQGKLDDFMVSGGENRPQGGEGALQWPLFKWCQGNDDKYFARLARNKSGKTMISIYETPDMNLLDKKSLQMENIVDFHWSPKEALMCVYQGEANSGNQPARVSLVRIPSREEVKSKNLFSVKDVTVHWHPDGSYLALQVARFTKTKKSSYNGFEFFRVKERNIPMEVLELQNKQEKIVSFAWEPKGHRFAVVHGDGARPDVSFYTMKDSKQIKHLGTLHGRPVTSLHWSPQGKFLIIAGLKGLNGQLEFFNVNDMDTMAINEHFMCTNVDWDPTGRYVATSVTSVHQMENGYIVWSFLGQQLYKVNRDRFFQFLWRPRQKVELGEEKEAELMKNLKKFSKKFEEEDESLKSRADKEKIAEREKMESDWKEFLDKKRKAFAAIEAEHRRLLGLSGYVEADQQYEIEEVEVEEVLSVKQEKIH</sequence>
<dbReference type="STRING" id="1764295.A0A5B8MSK0"/>
<dbReference type="CDD" id="cd12278">
    <property type="entry name" value="RRM_eIF3B"/>
    <property type="match status" value="1"/>
</dbReference>
<dbReference type="FunFam" id="2.130.10.10:FF:000286">
    <property type="entry name" value="Eukaryotic translation initiation factor 3 subunit B"/>
    <property type="match status" value="1"/>
</dbReference>
<gene>
    <name evidence="9" type="ORF">A3770_11p61470</name>
</gene>
<dbReference type="InterPro" id="IPR035979">
    <property type="entry name" value="RBD_domain_sf"/>
</dbReference>
<comment type="subunit">
    <text evidence="6 7">Component of the eukaryotic translation initiation factor 3 (eIF-3) complex.</text>
</comment>
<dbReference type="GO" id="GO:0016282">
    <property type="term" value="C:eukaryotic 43S preinitiation complex"/>
    <property type="evidence" value="ECO:0007669"/>
    <property type="project" value="UniProtKB-UniRule"/>
</dbReference>
<dbReference type="PANTHER" id="PTHR14068:SF0">
    <property type="entry name" value="EUKARYOTIC TRANSLATION INITIATION FACTOR 3 SUBUNIT B"/>
    <property type="match status" value="1"/>
</dbReference>
<keyword evidence="5 6" id="KW-0648">Protein biosynthesis</keyword>
<feature type="domain" description="RRM" evidence="8">
    <location>
        <begin position="50"/>
        <end position="137"/>
    </location>
</feature>
<dbReference type="InterPro" id="IPR012677">
    <property type="entry name" value="Nucleotide-bd_a/b_plait_sf"/>
</dbReference>
<dbReference type="InterPro" id="IPR034363">
    <property type="entry name" value="eIF3B_RRM"/>
</dbReference>
<dbReference type="Pfam" id="PF00076">
    <property type="entry name" value="RRM_1"/>
    <property type="match status" value="1"/>
</dbReference>
<evidence type="ECO:0000256" key="4">
    <source>
        <dbReference type="ARBA" id="ARBA00022884"/>
    </source>
</evidence>
<dbReference type="InterPro" id="IPR011400">
    <property type="entry name" value="EIF3B"/>
</dbReference>
<dbReference type="HAMAP" id="MF_03001">
    <property type="entry name" value="eIF3b"/>
    <property type="match status" value="1"/>
</dbReference>
<dbReference type="InterPro" id="IPR000504">
    <property type="entry name" value="RRM_dom"/>
</dbReference>
<proteinExistence type="inferred from homology"/>
<dbReference type="GO" id="GO:0003723">
    <property type="term" value="F:RNA binding"/>
    <property type="evidence" value="ECO:0007669"/>
    <property type="project" value="UniProtKB-UniRule"/>
</dbReference>
<dbReference type="OrthoDB" id="10250414at2759"/>
<dbReference type="GO" id="GO:0001732">
    <property type="term" value="P:formation of cytoplasmic translation initiation complex"/>
    <property type="evidence" value="ECO:0007669"/>
    <property type="project" value="UniProtKB-UniRule"/>
</dbReference>
<evidence type="ECO:0000256" key="5">
    <source>
        <dbReference type="ARBA" id="ARBA00022917"/>
    </source>
</evidence>
<evidence type="ECO:0000313" key="9">
    <source>
        <dbReference type="EMBL" id="QDZ23629.1"/>
    </source>
</evidence>
<keyword evidence="3 6" id="KW-0396">Initiation factor</keyword>
<accession>A0A5B8MSK0</accession>
<evidence type="ECO:0000256" key="1">
    <source>
        <dbReference type="ARBA" id="ARBA00004496"/>
    </source>
</evidence>
<evidence type="ECO:0000256" key="2">
    <source>
        <dbReference type="ARBA" id="ARBA00022490"/>
    </source>
</evidence>